<proteinExistence type="predicted"/>
<accession>A0ABN9UJT3</accession>
<reference evidence="1" key="1">
    <citation type="submission" date="2023-10" db="EMBL/GenBank/DDBJ databases">
        <authorList>
            <person name="Chen Y."/>
            <person name="Shah S."/>
            <person name="Dougan E. K."/>
            <person name="Thang M."/>
            <person name="Chan C."/>
        </authorList>
    </citation>
    <scope>NUCLEOTIDE SEQUENCE [LARGE SCALE GENOMIC DNA]</scope>
</reference>
<organism evidence="1 2">
    <name type="scientific">Prorocentrum cordatum</name>
    <dbReference type="NCBI Taxonomy" id="2364126"/>
    <lineage>
        <taxon>Eukaryota</taxon>
        <taxon>Sar</taxon>
        <taxon>Alveolata</taxon>
        <taxon>Dinophyceae</taxon>
        <taxon>Prorocentrales</taxon>
        <taxon>Prorocentraceae</taxon>
        <taxon>Prorocentrum</taxon>
    </lineage>
</organism>
<protein>
    <submittedName>
        <fullName evidence="1">Uncharacterized protein</fullName>
    </submittedName>
</protein>
<name>A0ABN9UJT3_9DINO</name>
<sequence>MQSHYTWNVCVLGRLLQKSPSSCVALWYPLLDQETIASLHNQGQNLAAGSVLVAELWLGSSQRGDVGREPAPCRPCAARRGDAWAGRGATGHGLRLLRLGAIFGWTGPFGGLASS</sequence>
<dbReference type="EMBL" id="CAUYUJ010015870">
    <property type="protein sequence ID" value="CAK0859134.1"/>
    <property type="molecule type" value="Genomic_DNA"/>
</dbReference>
<dbReference type="Proteomes" id="UP001189429">
    <property type="component" value="Unassembled WGS sequence"/>
</dbReference>
<gene>
    <name evidence="1" type="ORF">PCOR1329_LOCUS48582</name>
</gene>
<dbReference type="Gene3D" id="3.40.50.150">
    <property type="entry name" value="Vaccinia Virus protein VP39"/>
    <property type="match status" value="1"/>
</dbReference>
<evidence type="ECO:0000313" key="2">
    <source>
        <dbReference type="Proteomes" id="UP001189429"/>
    </source>
</evidence>
<evidence type="ECO:0000313" key="1">
    <source>
        <dbReference type="EMBL" id="CAK0859134.1"/>
    </source>
</evidence>
<comment type="caution">
    <text evidence="1">The sequence shown here is derived from an EMBL/GenBank/DDBJ whole genome shotgun (WGS) entry which is preliminary data.</text>
</comment>
<keyword evidence="2" id="KW-1185">Reference proteome</keyword>
<dbReference type="InterPro" id="IPR029063">
    <property type="entry name" value="SAM-dependent_MTases_sf"/>
</dbReference>